<accession>A0A7X3FIX3</accession>
<gene>
    <name evidence="9" type="ORF">EDM21_13330</name>
</gene>
<dbReference type="GO" id="GO:0004713">
    <property type="term" value="F:protein tyrosine kinase activity"/>
    <property type="evidence" value="ECO:0007669"/>
    <property type="project" value="TreeGrafter"/>
</dbReference>
<evidence type="ECO:0000256" key="5">
    <source>
        <dbReference type="ARBA" id="ARBA00022989"/>
    </source>
</evidence>
<evidence type="ECO:0000313" key="10">
    <source>
        <dbReference type="Proteomes" id="UP000490800"/>
    </source>
</evidence>
<feature type="domain" description="Polysaccharide chain length determinant N-terminal" evidence="8">
    <location>
        <begin position="5"/>
        <end position="95"/>
    </location>
</feature>
<reference evidence="9 10" key="1">
    <citation type="journal article" date="2019" name="Microorganisms">
        <title>Paenibacillus lutrae sp. nov., A Chitinolytic Species Isolated from A River Otter in Castril Natural Park, Granada, Spain.</title>
        <authorList>
            <person name="Rodriguez M."/>
            <person name="Reina J.C."/>
            <person name="Bejar V."/>
            <person name="Llamas I."/>
        </authorList>
    </citation>
    <scope>NUCLEOTIDE SEQUENCE [LARGE SCALE GENOMIC DNA]</scope>
    <source>
        <strain evidence="9 10">N10</strain>
    </source>
</reference>
<keyword evidence="3" id="KW-1003">Cell membrane</keyword>
<dbReference type="InterPro" id="IPR050445">
    <property type="entry name" value="Bact_polysacc_biosynth/exp"/>
</dbReference>
<protein>
    <submittedName>
        <fullName evidence="9">Lipopolysaccharide biosynthesis protein</fullName>
    </submittedName>
</protein>
<evidence type="ECO:0000259" key="8">
    <source>
        <dbReference type="Pfam" id="PF02706"/>
    </source>
</evidence>
<dbReference type="AlphaFoldDB" id="A0A7X3FIX3"/>
<keyword evidence="4 7" id="KW-0812">Transmembrane</keyword>
<proteinExistence type="inferred from homology"/>
<dbReference type="Pfam" id="PF02706">
    <property type="entry name" value="Wzz"/>
    <property type="match status" value="1"/>
</dbReference>
<dbReference type="PANTHER" id="PTHR32309:SF13">
    <property type="entry name" value="FERRIC ENTEROBACTIN TRANSPORT PROTEIN FEPE"/>
    <property type="match status" value="1"/>
</dbReference>
<keyword evidence="10" id="KW-1185">Reference proteome</keyword>
<comment type="similarity">
    <text evidence="2">Belongs to the CpsC/CapA family.</text>
</comment>
<dbReference type="Proteomes" id="UP000490800">
    <property type="component" value="Unassembled WGS sequence"/>
</dbReference>
<evidence type="ECO:0000256" key="4">
    <source>
        <dbReference type="ARBA" id="ARBA00022692"/>
    </source>
</evidence>
<evidence type="ECO:0000256" key="1">
    <source>
        <dbReference type="ARBA" id="ARBA00004651"/>
    </source>
</evidence>
<comment type="subcellular location">
    <subcellularLocation>
        <location evidence="1">Cell membrane</location>
        <topology evidence="1">Multi-pass membrane protein</topology>
    </subcellularLocation>
</comment>
<evidence type="ECO:0000256" key="7">
    <source>
        <dbReference type="SAM" id="Phobius"/>
    </source>
</evidence>
<dbReference type="RefSeq" id="WP_166542016.1">
    <property type="nucleotide sequence ID" value="NZ_RHLK01000007.1"/>
</dbReference>
<dbReference type="PANTHER" id="PTHR32309">
    <property type="entry name" value="TYROSINE-PROTEIN KINASE"/>
    <property type="match status" value="1"/>
</dbReference>
<dbReference type="InterPro" id="IPR003856">
    <property type="entry name" value="LPS_length_determ_N"/>
</dbReference>
<keyword evidence="5 7" id="KW-1133">Transmembrane helix</keyword>
<comment type="caution">
    <text evidence="9">The sequence shown here is derived from an EMBL/GenBank/DDBJ whole genome shotgun (WGS) entry which is preliminary data.</text>
</comment>
<keyword evidence="6 7" id="KW-0472">Membrane</keyword>
<evidence type="ECO:0000256" key="3">
    <source>
        <dbReference type="ARBA" id="ARBA00022475"/>
    </source>
</evidence>
<dbReference type="GO" id="GO:0005886">
    <property type="term" value="C:plasma membrane"/>
    <property type="evidence" value="ECO:0007669"/>
    <property type="project" value="UniProtKB-SubCell"/>
</dbReference>
<evidence type="ECO:0000256" key="2">
    <source>
        <dbReference type="ARBA" id="ARBA00006683"/>
    </source>
</evidence>
<evidence type="ECO:0000313" key="9">
    <source>
        <dbReference type="EMBL" id="MVP00495.1"/>
    </source>
</evidence>
<sequence length="248" mass="27562">MNMDFEIKRYLSVLRKRFWLIILIVFVGCSATGAVSALYLTPKYQASTKLIVNSPANSQGMLQLDMNAINTNISLIHTYKEIIKTPAIMNLVVEQHPEFGLTAEELMKRIQFTSVSDTQIFTLSLQDAKYEKAAVIVNTVAQMFQKQIPNIMKIDNVFILHEADPSKIPAPVEPNVAVNTAVAFVASLMFALGLVFALEYFDDSLKSEEDIEHYLELPMLVAVPEIRPGDMKPKRAPSGKVGEAAGVQ</sequence>
<evidence type="ECO:0000256" key="6">
    <source>
        <dbReference type="ARBA" id="ARBA00023136"/>
    </source>
</evidence>
<organism evidence="9 10">
    <name type="scientific">Paenibacillus lutrae</name>
    <dbReference type="NCBI Taxonomy" id="2078573"/>
    <lineage>
        <taxon>Bacteria</taxon>
        <taxon>Bacillati</taxon>
        <taxon>Bacillota</taxon>
        <taxon>Bacilli</taxon>
        <taxon>Bacillales</taxon>
        <taxon>Paenibacillaceae</taxon>
        <taxon>Paenibacillus</taxon>
    </lineage>
</organism>
<name>A0A7X3FIX3_9BACL</name>
<dbReference type="EMBL" id="RHLK01000007">
    <property type="protein sequence ID" value="MVP00495.1"/>
    <property type="molecule type" value="Genomic_DNA"/>
</dbReference>
<feature type="transmembrane region" description="Helical" evidence="7">
    <location>
        <begin position="176"/>
        <end position="198"/>
    </location>
</feature>